<dbReference type="GO" id="GO:0006352">
    <property type="term" value="P:DNA-templated transcription initiation"/>
    <property type="evidence" value="ECO:0007669"/>
    <property type="project" value="InterPro"/>
</dbReference>
<dbReference type="InterPro" id="IPR013325">
    <property type="entry name" value="RNA_pol_sigma_r2"/>
</dbReference>
<sequence length="48" mass="5647">MRNSQEFDDFYAGSVRRVSGYVYALTGDRAETEDVVQEAYARAWQHWD</sequence>
<evidence type="ECO:0000313" key="3">
    <source>
        <dbReference type="Proteomes" id="UP000675781"/>
    </source>
</evidence>
<dbReference type="AlphaFoldDB" id="A0A941EQ02"/>
<dbReference type="Gene3D" id="1.10.1740.10">
    <property type="match status" value="1"/>
</dbReference>
<comment type="caution">
    <text evidence="2">The sequence shown here is derived from an EMBL/GenBank/DDBJ whole genome shotgun (WGS) entry which is preliminary data.</text>
</comment>
<feature type="domain" description="RNA polymerase sigma-70 region 2" evidence="1">
    <location>
        <begin position="15"/>
        <end position="48"/>
    </location>
</feature>
<reference evidence="2" key="1">
    <citation type="submission" date="2021-04" db="EMBL/GenBank/DDBJ databases">
        <title>Genome based classification of Actinospica acidithermotolerans sp. nov., an actinobacterium isolated from an Indonesian hot spring.</title>
        <authorList>
            <person name="Kusuma A.B."/>
            <person name="Putra K.E."/>
            <person name="Nafisah S."/>
            <person name="Loh J."/>
            <person name="Nouioui I."/>
            <person name="Goodfellow M."/>
        </authorList>
    </citation>
    <scope>NUCLEOTIDE SEQUENCE</scope>
    <source>
        <strain evidence="2">CSCA 57</strain>
    </source>
</reference>
<protein>
    <submittedName>
        <fullName evidence="2">SigE family RNA polymerase sigma factor</fullName>
    </submittedName>
</protein>
<name>A0A941EQ02_9ACTN</name>
<dbReference type="SUPFAM" id="SSF88946">
    <property type="entry name" value="Sigma2 domain of RNA polymerase sigma factors"/>
    <property type="match status" value="1"/>
</dbReference>
<feature type="non-terminal residue" evidence="2">
    <location>
        <position position="48"/>
    </location>
</feature>
<keyword evidence="3" id="KW-1185">Reference proteome</keyword>
<dbReference type="GO" id="GO:0003700">
    <property type="term" value="F:DNA-binding transcription factor activity"/>
    <property type="evidence" value="ECO:0007669"/>
    <property type="project" value="InterPro"/>
</dbReference>
<gene>
    <name evidence="2" type="ORF">KDL01_18195</name>
</gene>
<dbReference type="Proteomes" id="UP000675781">
    <property type="component" value="Unassembled WGS sequence"/>
</dbReference>
<accession>A0A941EQ02</accession>
<proteinExistence type="predicted"/>
<evidence type="ECO:0000259" key="1">
    <source>
        <dbReference type="Pfam" id="PF04542"/>
    </source>
</evidence>
<organism evidence="2 3">
    <name type="scientific">Actinospica durhamensis</name>
    <dbReference type="NCBI Taxonomy" id="1508375"/>
    <lineage>
        <taxon>Bacteria</taxon>
        <taxon>Bacillati</taxon>
        <taxon>Actinomycetota</taxon>
        <taxon>Actinomycetes</taxon>
        <taxon>Catenulisporales</taxon>
        <taxon>Actinospicaceae</taxon>
        <taxon>Actinospica</taxon>
    </lineage>
</organism>
<dbReference type="EMBL" id="JAGSOG010000087">
    <property type="protein sequence ID" value="MBR7835210.1"/>
    <property type="molecule type" value="Genomic_DNA"/>
</dbReference>
<evidence type="ECO:0000313" key="2">
    <source>
        <dbReference type="EMBL" id="MBR7835210.1"/>
    </source>
</evidence>
<dbReference type="Pfam" id="PF04542">
    <property type="entry name" value="Sigma70_r2"/>
    <property type="match status" value="1"/>
</dbReference>
<dbReference type="InterPro" id="IPR007627">
    <property type="entry name" value="RNA_pol_sigma70_r2"/>
</dbReference>